<evidence type="ECO:0000259" key="12">
    <source>
        <dbReference type="PROSITE" id="PS50929"/>
    </source>
</evidence>
<dbReference type="GO" id="GO:0015421">
    <property type="term" value="F:ABC-type oligopeptide transporter activity"/>
    <property type="evidence" value="ECO:0007669"/>
    <property type="project" value="TreeGrafter"/>
</dbReference>
<dbReference type="PROSITE" id="PS00211">
    <property type="entry name" value="ABC_TRANSPORTER_1"/>
    <property type="match status" value="1"/>
</dbReference>
<evidence type="ECO:0000256" key="1">
    <source>
        <dbReference type="ARBA" id="ARBA00004651"/>
    </source>
</evidence>
<dbReference type="InterPro" id="IPR017871">
    <property type="entry name" value="ABC_transporter-like_CS"/>
</dbReference>
<reference evidence="13" key="1">
    <citation type="submission" date="2020-10" db="EMBL/GenBank/DDBJ databases">
        <title>Paenihalocynthiibacter styelae gen. nov., sp. nov., isolated from stalked sea squirt Styela clava.</title>
        <authorList>
            <person name="Kim Y.-O."/>
            <person name="Yoon J.-H."/>
        </authorList>
    </citation>
    <scope>NUCLEOTIDE SEQUENCE</scope>
    <source>
        <strain evidence="13">MYP1-1</strain>
    </source>
</reference>
<feature type="transmembrane region" description="Helical" evidence="10">
    <location>
        <begin position="187"/>
        <end position="206"/>
    </location>
</feature>
<evidence type="ECO:0000256" key="9">
    <source>
        <dbReference type="SAM" id="MobiDB-lite"/>
    </source>
</evidence>
<feature type="transmembrane region" description="Helical" evidence="10">
    <location>
        <begin position="85"/>
        <end position="106"/>
    </location>
</feature>
<dbReference type="InterPro" id="IPR036640">
    <property type="entry name" value="ABC1_TM_sf"/>
</dbReference>
<dbReference type="InterPro" id="IPR003593">
    <property type="entry name" value="AAA+_ATPase"/>
</dbReference>
<dbReference type="CDD" id="cd18552">
    <property type="entry name" value="ABC_6TM_MsbA_like"/>
    <property type="match status" value="1"/>
</dbReference>
<evidence type="ECO:0000256" key="10">
    <source>
        <dbReference type="SAM" id="Phobius"/>
    </source>
</evidence>
<dbReference type="GO" id="GO:0005886">
    <property type="term" value="C:plasma membrane"/>
    <property type="evidence" value="ECO:0007669"/>
    <property type="project" value="UniProtKB-SubCell"/>
</dbReference>
<gene>
    <name evidence="13" type="ORF">H1D41_06970</name>
</gene>
<keyword evidence="5" id="KW-0547">Nucleotide-binding</keyword>
<comment type="caution">
    <text evidence="13">The sequence shown here is derived from an EMBL/GenBank/DDBJ whole genome shotgun (WGS) entry which is preliminary data.</text>
</comment>
<dbReference type="InterPro" id="IPR027417">
    <property type="entry name" value="P-loop_NTPase"/>
</dbReference>
<dbReference type="Proteomes" id="UP000640583">
    <property type="component" value="Unassembled WGS sequence"/>
</dbReference>
<evidence type="ECO:0000313" key="13">
    <source>
        <dbReference type="EMBL" id="MBI1493371.1"/>
    </source>
</evidence>
<dbReference type="Pfam" id="PF00664">
    <property type="entry name" value="ABC_membrane"/>
    <property type="match status" value="1"/>
</dbReference>
<evidence type="ECO:0000256" key="3">
    <source>
        <dbReference type="ARBA" id="ARBA00022475"/>
    </source>
</evidence>
<comment type="subcellular location">
    <subcellularLocation>
        <location evidence="1">Cell membrane</location>
        <topology evidence="1">Multi-pass membrane protein</topology>
    </subcellularLocation>
</comment>
<dbReference type="PANTHER" id="PTHR43394:SF1">
    <property type="entry name" value="ATP-BINDING CASSETTE SUB-FAMILY B MEMBER 10, MITOCHONDRIAL"/>
    <property type="match status" value="1"/>
</dbReference>
<evidence type="ECO:0000313" key="14">
    <source>
        <dbReference type="Proteomes" id="UP000640583"/>
    </source>
</evidence>
<accession>A0A8J7IQC9</accession>
<feature type="region of interest" description="Disordered" evidence="9">
    <location>
        <begin position="1"/>
        <end position="23"/>
    </location>
</feature>
<name>A0A8J7IQC9_9RHOB</name>
<keyword evidence="14" id="KW-1185">Reference proteome</keyword>
<feature type="domain" description="ABC transmembrane type-1" evidence="12">
    <location>
        <begin position="49"/>
        <end position="330"/>
    </location>
</feature>
<feature type="compositionally biased region" description="Polar residues" evidence="9">
    <location>
        <begin position="1"/>
        <end position="22"/>
    </location>
</feature>
<dbReference type="Gene3D" id="3.40.50.300">
    <property type="entry name" value="P-loop containing nucleotide triphosphate hydrolases"/>
    <property type="match status" value="1"/>
</dbReference>
<keyword evidence="8 10" id="KW-0472">Membrane</keyword>
<keyword evidence="7 10" id="KW-1133">Transmembrane helix</keyword>
<feature type="transmembrane region" description="Helical" evidence="10">
    <location>
        <begin position="46"/>
        <end position="65"/>
    </location>
</feature>
<evidence type="ECO:0000256" key="4">
    <source>
        <dbReference type="ARBA" id="ARBA00022692"/>
    </source>
</evidence>
<organism evidence="13 14">
    <name type="scientific">Halocynthiibacter styelae</name>
    <dbReference type="NCBI Taxonomy" id="2761955"/>
    <lineage>
        <taxon>Bacteria</taxon>
        <taxon>Pseudomonadati</taxon>
        <taxon>Pseudomonadota</taxon>
        <taxon>Alphaproteobacteria</taxon>
        <taxon>Rhodobacterales</taxon>
        <taxon>Paracoccaceae</taxon>
        <taxon>Halocynthiibacter</taxon>
    </lineage>
</organism>
<dbReference type="InterPro" id="IPR039421">
    <property type="entry name" value="Type_1_exporter"/>
</dbReference>
<feature type="transmembrane region" description="Helical" evidence="10">
    <location>
        <begin position="158"/>
        <end position="181"/>
    </location>
</feature>
<evidence type="ECO:0000259" key="11">
    <source>
        <dbReference type="PROSITE" id="PS50893"/>
    </source>
</evidence>
<evidence type="ECO:0000256" key="6">
    <source>
        <dbReference type="ARBA" id="ARBA00022840"/>
    </source>
</evidence>
<keyword evidence="3" id="KW-1003">Cell membrane</keyword>
<dbReference type="FunFam" id="3.40.50.300:FF:000221">
    <property type="entry name" value="Multidrug ABC transporter ATP-binding protein"/>
    <property type="match status" value="1"/>
</dbReference>
<dbReference type="SUPFAM" id="SSF52540">
    <property type="entry name" value="P-loop containing nucleoside triphosphate hydrolases"/>
    <property type="match status" value="1"/>
</dbReference>
<protein>
    <submittedName>
        <fullName evidence="13">ABC transporter ATP-binding protein</fullName>
    </submittedName>
</protein>
<dbReference type="GO" id="GO:0016887">
    <property type="term" value="F:ATP hydrolysis activity"/>
    <property type="evidence" value="ECO:0007669"/>
    <property type="project" value="InterPro"/>
</dbReference>
<dbReference type="InterPro" id="IPR011527">
    <property type="entry name" value="ABC1_TM_dom"/>
</dbReference>
<dbReference type="SUPFAM" id="SSF90123">
    <property type="entry name" value="ABC transporter transmembrane region"/>
    <property type="match status" value="1"/>
</dbReference>
<dbReference type="AlphaFoldDB" id="A0A8J7IQC9"/>
<dbReference type="PANTHER" id="PTHR43394">
    <property type="entry name" value="ATP-DEPENDENT PERMEASE MDL1, MITOCHONDRIAL"/>
    <property type="match status" value="1"/>
</dbReference>
<keyword evidence="6 13" id="KW-0067">ATP-binding</keyword>
<dbReference type="PROSITE" id="PS50929">
    <property type="entry name" value="ABC_TM1F"/>
    <property type="match status" value="1"/>
</dbReference>
<keyword evidence="2" id="KW-0813">Transport</keyword>
<sequence length="606" mass="65858">MHETGKTVTDTSPQSSVNNTPDTADDYSSRTLFARLWRDYLRPHRLSLAVVAVFMLINGASLAILAKMLEPMFDNVFVGGDADAIWWIGGVIMGLFCMRGISEILSKTLLAKISMRSSTDMQVDLLDHILKLDSQFFHKNPPGSLMERIQGDTVQVQSVWRVVIQGVGRDFFSLFGLFFVAITTDPVWTLVAVVAVPLLILPTAALQRYIRRKTRHLREEAGKRSTRLDEVFHGIQAIKLNQMETYQVSRFRGIIDRIVKAEVKTAASQATIPSMIDIVTGIGFFAVLIVGGHEIIAGEKTVGQFMTFFTAMSLTFQPLRRLGGATGQWQVAAASLERLYRLFDTKPSITSPASPVTQTTDAGTEIRFENVELSYGALPALRGLSCVAEAGKTTAFVGSSGAGKSTVFNVLTRMSDPDAGQVTLGGTDIRALSLPDLRAQFSSVAQDALLFDETLLENIMPGFENVDETTLSRALDAANVSDFVNSLPEGLNSPAGPRGANLSGGQRQRIAIARALLRNAPVLLLDEATSALDTKSEALVQAAIETLSEGRTTLVIAHRLSTIRNADKIVVMDQGRVAEEGTHEDLLAQNGIYAGLWALQSKSPEN</sequence>
<dbReference type="SMART" id="SM00382">
    <property type="entry name" value="AAA"/>
    <property type="match status" value="1"/>
</dbReference>
<proteinExistence type="predicted"/>
<evidence type="ECO:0000256" key="8">
    <source>
        <dbReference type="ARBA" id="ARBA00023136"/>
    </source>
</evidence>
<dbReference type="GO" id="GO:0005524">
    <property type="term" value="F:ATP binding"/>
    <property type="evidence" value="ECO:0007669"/>
    <property type="project" value="UniProtKB-KW"/>
</dbReference>
<evidence type="ECO:0000256" key="5">
    <source>
        <dbReference type="ARBA" id="ARBA00022741"/>
    </source>
</evidence>
<evidence type="ECO:0000256" key="7">
    <source>
        <dbReference type="ARBA" id="ARBA00022989"/>
    </source>
</evidence>
<dbReference type="PROSITE" id="PS50893">
    <property type="entry name" value="ABC_TRANSPORTER_2"/>
    <property type="match status" value="1"/>
</dbReference>
<evidence type="ECO:0000256" key="2">
    <source>
        <dbReference type="ARBA" id="ARBA00022448"/>
    </source>
</evidence>
<feature type="domain" description="ABC transporter" evidence="11">
    <location>
        <begin position="366"/>
        <end position="599"/>
    </location>
</feature>
<dbReference type="Pfam" id="PF00005">
    <property type="entry name" value="ABC_tran"/>
    <property type="match status" value="1"/>
</dbReference>
<dbReference type="InterPro" id="IPR003439">
    <property type="entry name" value="ABC_transporter-like_ATP-bd"/>
</dbReference>
<dbReference type="EMBL" id="JADCKQ010000004">
    <property type="protein sequence ID" value="MBI1493371.1"/>
    <property type="molecule type" value="Genomic_DNA"/>
</dbReference>
<keyword evidence="4 10" id="KW-0812">Transmembrane</keyword>
<dbReference type="Gene3D" id="1.20.1560.10">
    <property type="entry name" value="ABC transporter type 1, transmembrane domain"/>
    <property type="match status" value="1"/>
</dbReference>